<evidence type="ECO:0000256" key="1">
    <source>
        <dbReference type="SAM" id="MobiDB-lite"/>
    </source>
</evidence>
<proteinExistence type="predicted"/>
<feature type="region of interest" description="Disordered" evidence="1">
    <location>
        <begin position="1"/>
        <end position="55"/>
    </location>
</feature>
<dbReference type="EMBL" id="KN831972">
    <property type="protein sequence ID" value="KIO04227.1"/>
    <property type="molecule type" value="Genomic_DNA"/>
</dbReference>
<keyword evidence="3" id="KW-1185">Reference proteome</keyword>
<sequence>MPLASHIIRHPRNFSHDSRSRRGPTTTTTTTTTTSTITTATATATASKPSPSSTNVTFTASPQCNLLLGLKSATGHYQPLALTHDCDRIFGWAVVMQPYGALGYW</sequence>
<name>A0A0C3K3V1_PISTI</name>
<dbReference type="AlphaFoldDB" id="A0A0C3K3V1"/>
<dbReference type="HOGENOM" id="CLU_2237702_0_0_1"/>
<feature type="compositionally biased region" description="Low complexity" evidence="1">
    <location>
        <begin position="24"/>
        <end position="54"/>
    </location>
</feature>
<reference evidence="2 3" key="1">
    <citation type="submission" date="2014-04" db="EMBL/GenBank/DDBJ databases">
        <authorList>
            <consortium name="DOE Joint Genome Institute"/>
            <person name="Kuo A."/>
            <person name="Kohler A."/>
            <person name="Costa M.D."/>
            <person name="Nagy L.G."/>
            <person name="Floudas D."/>
            <person name="Copeland A."/>
            <person name="Barry K.W."/>
            <person name="Cichocki N."/>
            <person name="Veneault-Fourrey C."/>
            <person name="LaButti K."/>
            <person name="Lindquist E.A."/>
            <person name="Lipzen A."/>
            <person name="Lundell T."/>
            <person name="Morin E."/>
            <person name="Murat C."/>
            <person name="Sun H."/>
            <person name="Tunlid A."/>
            <person name="Henrissat B."/>
            <person name="Grigoriev I.V."/>
            <person name="Hibbett D.S."/>
            <person name="Martin F."/>
            <person name="Nordberg H.P."/>
            <person name="Cantor M.N."/>
            <person name="Hua S.X."/>
        </authorList>
    </citation>
    <scope>NUCLEOTIDE SEQUENCE [LARGE SCALE GENOMIC DNA]</scope>
    <source>
        <strain evidence="2 3">Marx 270</strain>
    </source>
</reference>
<evidence type="ECO:0000313" key="3">
    <source>
        <dbReference type="Proteomes" id="UP000054217"/>
    </source>
</evidence>
<evidence type="ECO:0000313" key="2">
    <source>
        <dbReference type="EMBL" id="KIO04227.1"/>
    </source>
</evidence>
<dbReference type="Proteomes" id="UP000054217">
    <property type="component" value="Unassembled WGS sequence"/>
</dbReference>
<organism evidence="2 3">
    <name type="scientific">Pisolithus tinctorius Marx 270</name>
    <dbReference type="NCBI Taxonomy" id="870435"/>
    <lineage>
        <taxon>Eukaryota</taxon>
        <taxon>Fungi</taxon>
        <taxon>Dikarya</taxon>
        <taxon>Basidiomycota</taxon>
        <taxon>Agaricomycotina</taxon>
        <taxon>Agaricomycetes</taxon>
        <taxon>Agaricomycetidae</taxon>
        <taxon>Boletales</taxon>
        <taxon>Sclerodermatineae</taxon>
        <taxon>Pisolithaceae</taxon>
        <taxon>Pisolithus</taxon>
    </lineage>
</organism>
<protein>
    <submittedName>
        <fullName evidence="2">Uncharacterized protein</fullName>
    </submittedName>
</protein>
<dbReference type="InParanoid" id="A0A0C3K3V1"/>
<gene>
    <name evidence="2" type="ORF">M404DRAFT_1000742</name>
</gene>
<accession>A0A0C3K3V1</accession>
<reference evidence="3" key="2">
    <citation type="submission" date="2015-01" db="EMBL/GenBank/DDBJ databases">
        <title>Evolutionary Origins and Diversification of the Mycorrhizal Mutualists.</title>
        <authorList>
            <consortium name="DOE Joint Genome Institute"/>
            <consortium name="Mycorrhizal Genomics Consortium"/>
            <person name="Kohler A."/>
            <person name="Kuo A."/>
            <person name="Nagy L.G."/>
            <person name="Floudas D."/>
            <person name="Copeland A."/>
            <person name="Barry K.W."/>
            <person name="Cichocki N."/>
            <person name="Veneault-Fourrey C."/>
            <person name="LaButti K."/>
            <person name="Lindquist E.A."/>
            <person name="Lipzen A."/>
            <person name="Lundell T."/>
            <person name="Morin E."/>
            <person name="Murat C."/>
            <person name="Riley R."/>
            <person name="Ohm R."/>
            <person name="Sun H."/>
            <person name="Tunlid A."/>
            <person name="Henrissat B."/>
            <person name="Grigoriev I.V."/>
            <person name="Hibbett D.S."/>
            <person name="Martin F."/>
        </authorList>
    </citation>
    <scope>NUCLEOTIDE SEQUENCE [LARGE SCALE GENOMIC DNA]</scope>
    <source>
        <strain evidence="3">Marx 270</strain>
    </source>
</reference>